<keyword evidence="15" id="KW-1185">Reference proteome</keyword>
<evidence type="ECO:0000256" key="6">
    <source>
        <dbReference type="ARBA" id="ARBA00022617"/>
    </source>
</evidence>
<comment type="miscellaneous">
    <text evidence="11">This protein is similar to the oxygenase domain of eukaryotic nitric oxide synthases but lacks the reductase domain which, in eukaryotes, is responsible for transfer of electrons to the ferric heme during nitric oxide synthesis.</text>
</comment>
<proteinExistence type="inferred from homology"/>
<keyword evidence="6 11" id="KW-0349">Heme</keyword>
<dbReference type="InterPro" id="IPR044940">
    <property type="entry name" value="NOS_dom_2"/>
</dbReference>
<evidence type="ECO:0000256" key="5">
    <source>
        <dbReference type="ARBA" id="ARBA00018859"/>
    </source>
</evidence>
<dbReference type="InterPro" id="IPR036119">
    <property type="entry name" value="NOS_N_sf"/>
</dbReference>
<dbReference type="GO" id="GO:0046872">
    <property type="term" value="F:metal ion binding"/>
    <property type="evidence" value="ECO:0007669"/>
    <property type="project" value="UniProtKB-KW"/>
</dbReference>
<evidence type="ECO:0000256" key="12">
    <source>
        <dbReference type="PIRSR" id="PIRSR037219-1"/>
    </source>
</evidence>
<dbReference type="AlphaFoldDB" id="A0A931AF01"/>
<dbReference type="InterPro" id="IPR044943">
    <property type="entry name" value="NOS_dom_1"/>
</dbReference>
<dbReference type="PIRSF" id="PIRSF037219">
    <property type="entry name" value="NOS_oxygenase"/>
    <property type="match status" value="1"/>
</dbReference>
<keyword evidence="9 11" id="KW-0408">Iron</keyword>
<dbReference type="SUPFAM" id="SSF56512">
    <property type="entry name" value="Nitric oxide (NO) synthase oxygenase domain"/>
    <property type="match status" value="1"/>
</dbReference>
<dbReference type="Gene3D" id="3.90.1230.10">
    <property type="entry name" value="Nitric Oxide Synthase, Chain A, domain 3"/>
    <property type="match status" value="1"/>
</dbReference>
<protein>
    <recommendedName>
        <fullName evidence="5 11">Nitric oxide synthase oxygenase</fullName>
        <ecNumber evidence="4 11">1.14.14.47</ecNumber>
    </recommendedName>
</protein>
<dbReference type="Proteomes" id="UP000605361">
    <property type="component" value="Unassembled WGS sequence"/>
</dbReference>
<dbReference type="EC" id="1.14.14.47" evidence="4 11"/>
<comment type="similarity">
    <text evidence="3 11">Belongs to the NOS family. Bacterial NOS oxygenase subfamily.</text>
</comment>
<dbReference type="PROSITE" id="PS60001">
    <property type="entry name" value="NOS"/>
    <property type="match status" value="1"/>
</dbReference>
<evidence type="ECO:0000313" key="15">
    <source>
        <dbReference type="Proteomes" id="UP000605361"/>
    </source>
</evidence>
<dbReference type="CDD" id="cd00575">
    <property type="entry name" value="NOS_oxygenase"/>
    <property type="match status" value="1"/>
</dbReference>
<evidence type="ECO:0000256" key="2">
    <source>
        <dbReference type="ARBA" id="ARBA00002642"/>
    </source>
</evidence>
<keyword evidence="7 11" id="KW-0479">Metal-binding</keyword>
<dbReference type="PANTHER" id="PTHR43410">
    <property type="entry name" value="NITRIC OXIDE SYNTHASE OXYGENASE"/>
    <property type="match status" value="1"/>
</dbReference>
<dbReference type="Pfam" id="PF02898">
    <property type="entry name" value="NO_synthase"/>
    <property type="match status" value="1"/>
</dbReference>
<dbReference type="EMBL" id="JADOGI010000057">
    <property type="protein sequence ID" value="MBF8188027.1"/>
    <property type="molecule type" value="Genomic_DNA"/>
</dbReference>
<dbReference type="GO" id="GO:0006809">
    <property type="term" value="P:nitric oxide biosynthetic process"/>
    <property type="evidence" value="ECO:0007669"/>
    <property type="project" value="InterPro"/>
</dbReference>
<dbReference type="GO" id="GO:0004517">
    <property type="term" value="F:nitric-oxide synthase activity"/>
    <property type="evidence" value="ECO:0007669"/>
    <property type="project" value="InterPro"/>
</dbReference>
<comment type="cofactor">
    <cofactor evidence="1 11 12">
        <name>heme</name>
        <dbReference type="ChEBI" id="CHEBI:30413"/>
    </cofactor>
</comment>
<dbReference type="InterPro" id="IPR050607">
    <property type="entry name" value="NOS"/>
</dbReference>
<evidence type="ECO:0000259" key="13">
    <source>
        <dbReference type="PROSITE" id="PS60001"/>
    </source>
</evidence>
<comment type="function">
    <text evidence="2 11">Catalyzes the production of nitric oxide.</text>
</comment>
<evidence type="ECO:0000256" key="11">
    <source>
        <dbReference type="PIRNR" id="PIRNR037219"/>
    </source>
</evidence>
<comment type="caution">
    <text evidence="14">The sequence shown here is derived from an EMBL/GenBank/DDBJ whole genome shotgun (WGS) entry which is preliminary data.</text>
</comment>
<feature type="domain" description="Nitric oxide synthase (NOS)" evidence="13">
    <location>
        <begin position="71"/>
        <end position="78"/>
    </location>
</feature>
<evidence type="ECO:0000256" key="8">
    <source>
        <dbReference type="ARBA" id="ARBA00023002"/>
    </source>
</evidence>
<evidence type="ECO:0000256" key="9">
    <source>
        <dbReference type="ARBA" id="ARBA00023004"/>
    </source>
</evidence>
<accession>A0A931AF01</accession>
<dbReference type="InterPro" id="IPR044944">
    <property type="entry name" value="NOS_dom_3"/>
</dbReference>
<organism evidence="14 15">
    <name type="scientific">Nonomuraea cypriaca</name>
    <dbReference type="NCBI Taxonomy" id="1187855"/>
    <lineage>
        <taxon>Bacteria</taxon>
        <taxon>Bacillati</taxon>
        <taxon>Actinomycetota</taxon>
        <taxon>Actinomycetes</taxon>
        <taxon>Streptosporangiales</taxon>
        <taxon>Streptosporangiaceae</taxon>
        <taxon>Nonomuraea</taxon>
    </lineage>
</organism>
<name>A0A931AF01_9ACTN</name>
<dbReference type="GO" id="GO:0020037">
    <property type="term" value="F:heme binding"/>
    <property type="evidence" value="ECO:0007669"/>
    <property type="project" value="InterPro"/>
</dbReference>
<dbReference type="PANTHER" id="PTHR43410:SF1">
    <property type="entry name" value="NITRIC OXIDE SYNTHASE"/>
    <property type="match status" value="1"/>
</dbReference>
<dbReference type="Gene3D" id="3.90.440.10">
    <property type="entry name" value="Nitric Oxide Synthase,Heme Domain,Chain A domain 2"/>
    <property type="match status" value="1"/>
</dbReference>
<evidence type="ECO:0000256" key="3">
    <source>
        <dbReference type="ARBA" id="ARBA00005411"/>
    </source>
</evidence>
<keyword evidence="8 11" id="KW-0560">Oxidoreductase</keyword>
<dbReference type="InterPro" id="IPR004030">
    <property type="entry name" value="NOS_N"/>
</dbReference>
<gene>
    <name evidence="14" type="ORF">ITP53_20260</name>
</gene>
<dbReference type="Gene3D" id="3.90.340.10">
    <property type="entry name" value="Nitric Oxide Synthase, Chain A, domain 1"/>
    <property type="match status" value="1"/>
</dbReference>
<evidence type="ECO:0000256" key="10">
    <source>
        <dbReference type="ARBA" id="ARBA00048713"/>
    </source>
</evidence>
<comment type="subunit">
    <text evidence="11">Homodimer.</text>
</comment>
<dbReference type="InterPro" id="IPR017142">
    <property type="entry name" value="Nitric_oxide_synthase_Oase-su"/>
</dbReference>
<sequence length="365" mass="41005">MTEVTVPASGQSLEDEAEAFVRQFHDENPGAGPPGRRLEEVRRSIGEHGTYAHTSAELAHAARVAWRNSKRCIGRLYWRNLVVRDRRHVTTAEGVYLECVAHLRQAFAHGRIRPMITVFAPAAPGRAGPRIHNEQLIRYAGYRRDDGTVLGDPRNVALTEHVMKLGWPGGPGTSFDPLPLLVETPGERPRLFDIPVESVHEVPIGHPGLPWFGELGLRWHAVPAISCMTLLAGGLRYPAAPFNGWYMGTEIGARNLADDDRYAMLPEIARRMGLSTAAPRTLWKDRALVELNVAVLWSFQRSGVTMSDHHTEAERFMRHLERERRAGRRVPAEWAWIVPPLSGAATPVFHRHYDDVDLLPNFVHR</sequence>
<comment type="catalytic activity">
    <reaction evidence="10">
        <text>3 reduced [flavodoxin] + 2 L-arginine + 4 O2 = 3 oxidized [flavodoxin] + 2 L-citrulline + 2 nitric oxide + 4 H2O + 5 H(+)</text>
        <dbReference type="Rhea" id="RHEA:52324"/>
        <dbReference type="Rhea" id="RHEA-COMP:10622"/>
        <dbReference type="Rhea" id="RHEA-COMP:10623"/>
        <dbReference type="ChEBI" id="CHEBI:15377"/>
        <dbReference type="ChEBI" id="CHEBI:15378"/>
        <dbReference type="ChEBI" id="CHEBI:15379"/>
        <dbReference type="ChEBI" id="CHEBI:16480"/>
        <dbReference type="ChEBI" id="CHEBI:32682"/>
        <dbReference type="ChEBI" id="CHEBI:57618"/>
        <dbReference type="ChEBI" id="CHEBI:57743"/>
        <dbReference type="ChEBI" id="CHEBI:58210"/>
        <dbReference type="EC" id="1.14.14.47"/>
    </reaction>
</comment>
<reference evidence="14" key="1">
    <citation type="submission" date="2020-11" db="EMBL/GenBank/DDBJ databases">
        <title>Whole-genome analyses of Nonomuraea sp. K274.</title>
        <authorList>
            <person name="Veyisoglu A."/>
        </authorList>
    </citation>
    <scope>NUCLEOTIDE SEQUENCE</scope>
    <source>
        <strain evidence="14">K274</strain>
    </source>
</reference>
<feature type="binding site" description="axial binding residue" evidence="12">
    <location>
        <position position="72"/>
    </location>
    <ligand>
        <name>heme</name>
        <dbReference type="ChEBI" id="CHEBI:30413"/>
    </ligand>
    <ligandPart>
        <name>Fe</name>
        <dbReference type="ChEBI" id="CHEBI:18248"/>
    </ligandPart>
</feature>
<evidence type="ECO:0000313" key="14">
    <source>
        <dbReference type="EMBL" id="MBF8188027.1"/>
    </source>
</evidence>
<evidence type="ECO:0000256" key="7">
    <source>
        <dbReference type="ARBA" id="ARBA00022723"/>
    </source>
</evidence>
<dbReference type="RefSeq" id="WP_195896980.1">
    <property type="nucleotide sequence ID" value="NZ_JADOGI010000057.1"/>
</dbReference>
<evidence type="ECO:0000256" key="1">
    <source>
        <dbReference type="ARBA" id="ARBA00001971"/>
    </source>
</evidence>
<evidence type="ECO:0000256" key="4">
    <source>
        <dbReference type="ARBA" id="ARBA00012735"/>
    </source>
</evidence>